<dbReference type="AlphaFoldDB" id="A0A2X3EM65"/>
<keyword evidence="1" id="KW-0175">Coiled coil</keyword>
<evidence type="ECO:0000256" key="1">
    <source>
        <dbReference type="SAM" id="Coils"/>
    </source>
</evidence>
<gene>
    <name evidence="2" type="ORF">NCTC13102_02251</name>
</gene>
<feature type="coiled-coil region" evidence="1">
    <location>
        <begin position="65"/>
        <end position="104"/>
    </location>
</feature>
<name>A0A2X3EM65_9HELI</name>
<accession>A0A2X3EM65</accession>
<reference evidence="2 3" key="1">
    <citation type="submission" date="2018-06" db="EMBL/GenBank/DDBJ databases">
        <authorList>
            <consortium name="Pathogen Informatics"/>
            <person name="Doyle S."/>
        </authorList>
    </citation>
    <scope>NUCLEOTIDE SEQUENCE [LARGE SCALE GENOMIC DNA]</scope>
    <source>
        <strain evidence="2 3">NCTC13102</strain>
    </source>
</reference>
<dbReference type="RefSeq" id="WP_112059281.1">
    <property type="nucleotide sequence ID" value="NZ_UAWL01000031.1"/>
</dbReference>
<dbReference type="EMBL" id="UAWL01000031">
    <property type="protein sequence ID" value="SQC36444.1"/>
    <property type="molecule type" value="Genomic_DNA"/>
</dbReference>
<evidence type="ECO:0000313" key="2">
    <source>
        <dbReference type="EMBL" id="SQC36444.1"/>
    </source>
</evidence>
<proteinExistence type="predicted"/>
<feature type="coiled-coil region" evidence="1">
    <location>
        <begin position="7"/>
        <end position="34"/>
    </location>
</feature>
<sequence>MDIKEIVAEGINKVEELRNKCKEYSKKCKRISFDLEQNKIDINNDDSLADKTFFAFLADLLKAFKKDKHSELMDELKENENLTREKLNAVLKMELENNDSLSKEQKESVNKVLNADNDFCVEIVGNKFKEINDFLGKAKELGMDKMSIQAKLDDFAFSAKDVQKITTQSLQDSMQNIVKDVAKNTAKAVLKIK</sequence>
<evidence type="ECO:0000313" key="3">
    <source>
        <dbReference type="Proteomes" id="UP000250166"/>
    </source>
</evidence>
<protein>
    <submittedName>
        <fullName evidence="2">Uncharacterized protein</fullName>
    </submittedName>
</protein>
<organism evidence="2 3">
    <name type="scientific">Helicobacter fennelliae</name>
    <dbReference type="NCBI Taxonomy" id="215"/>
    <lineage>
        <taxon>Bacteria</taxon>
        <taxon>Pseudomonadati</taxon>
        <taxon>Campylobacterota</taxon>
        <taxon>Epsilonproteobacteria</taxon>
        <taxon>Campylobacterales</taxon>
        <taxon>Helicobacteraceae</taxon>
        <taxon>Helicobacter</taxon>
    </lineage>
</organism>
<dbReference type="Proteomes" id="UP000250166">
    <property type="component" value="Unassembled WGS sequence"/>
</dbReference>